<reference evidence="1 2" key="1">
    <citation type="submission" date="2019-03" db="EMBL/GenBank/DDBJ databases">
        <title>The genome sequence of a newly discovered highly antifungal drug resistant Aspergillus species, Aspergillus tanneri NIH 1004.</title>
        <authorList>
            <person name="Mounaud S."/>
            <person name="Singh I."/>
            <person name="Joardar V."/>
            <person name="Pakala S."/>
            <person name="Pakala S."/>
            <person name="Venepally P."/>
            <person name="Hoover J."/>
            <person name="Nierman W."/>
            <person name="Chung J."/>
            <person name="Losada L."/>
        </authorList>
    </citation>
    <scope>NUCLEOTIDE SEQUENCE [LARGE SCALE GENOMIC DNA]</scope>
    <source>
        <strain evidence="1 2">NIH1004</strain>
    </source>
</reference>
<comment type="caution">
    <text evidence="1">The sequence shown here is derived from an EMBL/GenBank/DDBJ whole genome shotgun (WGS) entry which is preliminary data.</text>
</comment>
<dbReference type="VEuPathDB" id="FungiDB:EYZ11_012089"/>
<organism evidence="1 2">
    <name type="scientific">Aspergillus tanneri</name>
    <dbReference type="NCBI Taxonomy" id="1220188"/>
    <lineage>
        <taxon>Eukaryota</taxon>
        <taxon>Fungi</taxon>
        <taxon>Dikarya</taxon>
        <taxon>Ascomycota</taxon>
        <taxon>Pezizomycotina</taxon>
        <taxon>Eurotiomycetes</taxon>
        <taxon>Eurotiomycetidae</taxon>
        <taxon>Eurotiales</taxon>
        <taxon>Aspergillaceae</taxon>
        <taxon>Aspergillus</taxon>
        <taxon>Aspergillus subgen. Circumdati</taxon>
    </lineage>
</organism>
<dbReference type="Proteomes" id="UP000308092">
    <property type="component" value="Unassembled WGS sequence"/>
</dbReference>
<gene>
    <name evidence="1" type="ORF">EYZ11_012089</name>
</gene>
<name>A0A4V3UMS8_9EURO</name>
<sequence length="38" mass="4234">MPIMIYTRIVGQRGSKAPIRYILRIQGPLSATVSKSCK</sequence>
<evidence type="ECO:0000313" key="2">
    <source>
        <dbReference type="Proteomes" id="UP000308092"/>
    </source>
</evidence>
<evidence type="ECO:0000313" key="1">
    <source>
        <dbReference type="EMBL" id="THC88464.1"/>
    </source>
</evidence>
<protein>
    <submittedName>
        <fullName evidence="1">Uncharacterized protein</fullName>
    </submittedName>
</protein>
<keyword evidence="2" id="KW-1185">Reference proteome</keyword>
<dbReference type="AlphaFoldDB" id="A0A4V3UMS8"/>
<proteinExistence type="predicted"/>
<dbReference type="EMBL" id="SOSA01000840">
    <property type="protein sequence ID" value="THC88464.1"/>
    <property type="molecule type" value="Genomic_DNA"/>
</dbReference>
<accession>A0A4V3UMS8</accession>